<sequence length="214" mass="24026">MGLQSPPHSPSLAVQASSNQLMLHSKSWNDTSIIKRGKTIREGPAYNIREECERLFCETMRVAFLGEEGTIPYIGSYVMGVGEHVSDKGACNISSTNRSDSIDAFIEVWDYVGGCNFRGFVVQEGKKKDLFIFFDSSILQKDLKQGLLVLFGLAEEVFAVSRVVVCLSRSIDNISRNSLMKNLRWVGFEPTTLSPWLNRLSITSEKWLFLGLEM</sequence>
<dbReference type="Pfam" id="PF02100">
    <property type="entry name" value="ODC_AZ"/>
    <property type="match status" value="1"/>
</dbReference>
<protein>
    <recommendedName>
        <fullName evidence="4">Ornithine decarboxylase antizyme</fullName>
    </recommendedName>
</protein>
<organism evidence="6 7">
    <name type="scientific">Blumeria hordei</name>
    <name type="common">Barley powdery mildew</name>
    <name type="synonym">Blumeria graminis f. sp. hordei</name>
    <dbReference type="NCBI Taxonomy" id="2867405"/>
    <lineage>
        <taxon>Eukaryota</taxon>
        <taxon>Fungi</taxon>
        <taxon>Dikarya</taxon>
        <taxon>Ascomycota</taxon>
        <taxon>Pezizomycotina</taxon>
        <taxon>Leotiomycetes</taxon>
        <taxon>Erysiphales</taxon>
        <taxon>Erysiphaceae</taxon>
        <taxon>Blumeria</taxon>
    </lineage>
</organism>
<dbReference type="VEuPathDB" id="FungiDB:BLGHR1_17073"/>
<evidence type="ECO:0000256" key="2">
    <source>
        <dbReference type="ARBA" id="ARBA00008796"/>
    </source>
</evidence>
<dbReference type="AlphaFoldDB" id="A0A383V3Q9"/>
<dbReference type="Proteomes" id="UP000275772">
    <property type="component" value="Unassembled WGS sequence"/>
</dbReference>
<evidence type="ECO:0000313" key="7">
    <source>
        <dbReference type="Proteomes" id="UP000275772"/>
    </source>
</evidence>
<name>A0A383V3Q9_BLUHO</name>
<dbReference type="GO" id="GO:0075523">
    <property type="term" value="P:viral translational frameshifting"/>
    <property type="evidence" value="ECO:0007669"/>
    <property type="project" value="UniProtKB-KW"/>
</dbReference>
<comment type="similarity">
    <text evidence="2">Belongs to the ODC antizyme family.</text>
</comment>
<dbReference type="EMBL" id="UNSH01000090">
    <property type="protein sequence ID" value="SZF06270.1"/>
    <property type="molecule type" value="Genomic_DNA"/>
</dbReference>
<dbReference type="InterPro" id="IPR016181">
    <property type="entry name" value="Acyl_CoA_acyltransferase"/>
</dbReference>
<dbReference type="InterPro" id="IPR038581">
    <property type="entry name" value="ODC_AZ_sf"/>
</dbReference>
<evidence type="ECO:0000256" key="3">
    <source>
        <dbReference type="ARBA" id="ARBA00011486"/>
    </source>
</evidence>
<gene>
    <name evidence="6" type="ORF">BLGHR1_17073</name>
</gene>
<evidence type="ECO:0000313" key="6">
    <source>
        <dbReference type="EMBL" id="SZF06270.1"/>
    </source>
</evidence>
<evidence type="ECO:0000256" key="1">
    <source>
        <dbReference type="ARBA" id="ARBA00002307"/>
    </source>
</evidence>
<reference evidence="6 7" key="1">
    <citation type="submission" date="2017-11" db="EMBL/GenBank/DDBJ databases">
        <authorList>
            <person name="Kracher B."/>
        </authorList>
    </citation>
    <scope>NUCLEOTIDE SEQUENCE [LARGE SCALE GENOMIC DNA]</scope>
    <source>
        <strain evidence="6 7">RACE1</strain>
    </source>
</reference>
<dbReference type="GO" id="GO:0008073">
    <property type="term" value="F:ornithine decarboxylase inhibitor activity"/>
    <property type="evidence" value="ECO:0007669"/>
    <property type="project" value="InterPro"/>
</dbReference>
<evidence type="ECO:0000256" key="5">
    <source>
        <dbReference type="ARBA" id="ARBA00022758"/>
    </source>
</evidence>
<evidence type="ECO:0000256" key="4">
    <source>
        <dbReference type="ARBA" id="ARBA00017712"/>
    </source>
</evidence>
<keyword evidence="5" id="KW-0688">Ribosomal frameshifting</keyword>
<dbReference type="PANTHER" id="PTHR10279:SF10">
    <property type="entry name" value="ORNITHINE DECARBOXYLASE ANTIZYME"/>
    <property type="match status" value="1"/>
</dbReference>
<dbReference type="GO" id="GO:0005634">
    <property type="term" value="C:nucleus"/>
    <property type="evidence" value="ECO:0007669"/>
    <property type="project" value="TreeGrafter"/>
</dbReference>
<dbReference type="PANTHER" id="PTHR10279">
    <property type="entry name" value="ORNITHINE DECARBOXYLASE ANTIZYME"/>
    <property type="match status" value="1"/>
</dbReference>
<dbReference type="Gene3D" id="3.40.630.60">
    <property type="match status" value="1"/>
</dbReference>
<dbReference type="GO" id="GO:0005737">
    <property type="term" value="C:cytoplasm"/>
    <property type="evidence" value="ECO:0007669"/>
    <property type="project" value="TreeGrafter"/>
</dbReference>
<accession>A0A383V3Q9</accession>
<comment type="subunit">
    <text evidence="3">Interacts with ODC and thereby sterically blocks ODC homodimerization.</text>
</comment>
<proteinExistence type="inferred from homology"/>
<dbReference type="SUPFAM" id="SSF55729">
    <property type="entry name" value="Acyl-CoA N-acyltransferases (Nat)"/>
    <property type="match status" value="1"/>
</dbReference>
<dbReference type="GO" id="GO:0045732">
    <property type="term" value="P:positive regulation of protein catabolic process"/>
    <property type="evidence" value="ECO:0007669"/>
    <property type="project" value="TreeGrafter"/>
</dbReference>
<dbReference type="InterPro" id="IPR002993">
    <property type="entry name" value="ODC_AZ"/>
</dbReference>
<comment type="function">
    <text evidence="1">Ornithine decarboxylase (ODC) antizyme protein that negatively regulates ODC activity and intracellular polyamine biosynthesis in response to increased intracellular polyamine levels. Binds to ODC monomers, inhibiting the assembly of the functional ODC homodimer, and targets the monomers for ubiquitin-independent proteolytic destruction by the 26S proteasome.</text>
</comment>